<dbReference type="SUPFAM" id="SSF51735">
    <property type="entry name" value="NAD(P)-binding Rossmann-fold domains"/>
    <property type="match status" value="1"/>
</dbReference>
<dbReference type="NCBIfam" id="TIGR01181">
    <property type="entry name" value="dTDP_gluc_dehyt"/>
    <property type="match status" value="1"/>
</dbReference>
<accession>A0A1J4SJK3</accession>
<dbReference type="GO" id="GO:0008460">
    <property type="term" value="F:dTDP-glucose 4,6-dehydratase activity"/>
    <property type="evidence" value="ECO:0007669"/>
    <property type="project" value="UniProtKB-EC"/>
</dbReference>
<dbReference type="GO" id="GO:0009225">
    <property type="term" value="P:nucleotide-sugar metabolic process"/>
    <property type="evidence" value="ECO:0007669"/>
    <property type="project" value="InterPro"/>
</dbReference>
<comment type="similarity">
    <text evidence="3 7">Belongs to the NAD(P)-dependent epimerase/dehydratase family. dTDP-glucose dehydratase subfamily.</text>
</comment>
<evidence type="ECO:0000256" key="8">
    <source>
        <dbReference type="SAM" id="MobiDB-lite"/>
    </source>
</evidence>
<comment type="cofactor">
    <cofactor evidence="2 7">
        <name>NAD(+)</name>
        <dbReference type="ChEBI" id="CHEBI:57540"/>
    </cofactor>
</comment>
<dbReference type="Pfam" id="PF16363">
    <property type="entry name" value="GDP_Man_Dehyd"/>
    <property type="match status" value="1"/>
</dbReference>
<evidence type="ECO:0000313" key="10">
    <source>
        <dbReference type="EMBL" id="OIN98230.1"/>
    </source>
</evidence>
<comment type="caution">
    <text evidence="10">The sequence shown here is derived from an EMBL/GenBank/DDBJ whole genome shotgun (WGS) entry which is preliminary data.</text>
</comment>
<evidence type="ECO:0000256" key="1">
    <source>
        <dbReference type="ARBA" id="ARBA00001539"/>
    </source>
</evidence>
<dbReference type="STRING" id="1817893.AUJ66_01375"/>
<evidence type="ECO:0000256" key="7">
    <source>
        <dbReference type="RuleBase" id="RU004473"/>
    </source>
</evidence>
<protein>
    <recommendedName>
        <fullName evidence="4 7">dTDP-glucose 4,6-dehydratase</fullName>
        <ecNumber evidence="4 7">4.2.1.46</ecNumber>
    </recommendedName>
</protein>
<reference evidence="10 11" key="1">
    <citation type="journal article" date="2016" name="Environ. Microbiol.">
        <title>Genomic resolution of a cold subsurface aquifer community provides metabolic insights for novel microbes adapted to high CO concentrations.</title>
        <authorList>
            <person name="Probst A.J."/>
            <person name="Castelle C.J."/>
            <person name="Singh A."/>
            <person name="Brown C.T."/>
            <person name="Anantharaman K."/>
            <person name="Sharon I."/>
            <person name="Hug L.A."/>
            <person name="Burstein D."/>
            <person name="Emerson J.B."/>
            <person name="Thomas B.C."/>
            <person name="Banfield J.F."/>
        </authorList>
    </citation>
    <scope>NUCLEOTIDE SEQUENCE [LARGE SCALE GENOMIC DNA]</scope>
    <source>
        <strain evidence="10">CG1_02_38_46</strain>
    </source>
</reference>
<dbReference type="CDD" id="cd05246">
    <property type="entry name" value="dTDP_GD_SDR_e"/>
    <property type="match status" value="1"/>
</dbReference>
<dbReference type="InterPro" id="IPR036291">
    <property type="entry name" value="NAD(P)-bd_dom_sf"/>
</dbReference>
<dbReference type="InterPro" id="IPR005888">
    <property type="entry name" value="dTDP_Gluc_deHydtase"/>
</dbReference>
<keyword evidence="5" id="KW-0520">NAD</keyword>
<dbReference type="PANTHER" id="PTHR43000">
    <property type="entry name" value="DTDP-D-GLUCOSE 4,6-DEHYDRATASE-RELATED"/>
    <property type="match status" value="1"/>
</dbReference>
<organism evidence="10 11">
    <name type="scientific">Candidatus Desantisbacteria bacterium CG1_02_38_46</name>
    <dbReference type="NCBI Taxonomy" id="1817893"/>
    <lineage>
        <taxon>Bacteria</taxon>
        <taxon>Candidatus Desantisiibacteriota</taxon>
    </lineage>
</organism>
<sequence length="359" mass="40797">MRILITGGAGFIGSNFVHYLLEKYPYYEAGLKSCDTLGLKSCATFKIIVLDKLTYAGNLNNLKDIRSKITFIKGDICNKKIVERAMKDCDIVINFAAESHVDRSIIDAGIFVKTDVLGTYTLLEQARKQGIEKFVQISTDECYGSIEQDSFTEESPLKPNSPYSASKTSADLLCRSYFVTYKLPIVITRSSNNYGPYQHPEKFIPTVILNAIRNKSIPVYGDGKNVRDWIYVQDNCEGIDLVIQKGKVGEVYNIGGENEWHNIDVCSFILRELGKSKELITFVKDRPGHDRRYSLVCDKVKNLGWKHRTNFEKGLRKTIRWYVENKKSSKLDPPAFLRKSTQGGRKQEGGQRLLCKKED</sequence>
<evidence type="ECO:0000313" key="11">
    <source>
        <dbReference type="Proteomes" id="UP000182278"/>
    </source>
</evidence>
<keyword evidence="6 7" id="KW-0456">Lyase</keyword>
<dbReference type="EC" id="4.2.1.46" evidence="4 7"/>
<evidence type="ECO:0000259" key="9">
    <source>
        <dbReference type="Pfam" id="PF16363"/>
    </source>
</evidence>
<evidence type="ECO:0000256" key="4">
    <source>
        <dbReference type="ARBA" id="ARBA00011990"/>
    </source>
</evidence>
<comment type="catalytic activity">
    <reaction evidence="1 7">
        <text>dTDP-alpha-D-glucose = dTDP-4-dehydro-6-deoxy-alpha-D-glucose + H2O</text>
        <dbReference type="Rhea" id="RHEA:17221"/>
        <dbReference type="ChEBI" id="CHEBI:15377"/>
        <dbReference type="ChEBI" id="CHEBI:57477"/>
        <dbReference type="ChEBI" id="CHEBI:57649"/>
        <dbReference type="EC" id="4.2.1.46"/>
    </reaction>
</comment>
<dbReference type="EMBL" id="MNUO01000019">
    <property type="protein sequence ID" value="OIN98230.1"/>
    <property type="molecule type" value="Genomic_DNA"/>
</dbReference>
<dbReference type="Gene3D" id="3.40.50.720">
    <property type="entry name" value="NAD(P)-binding Rossmann-like Domain"/>
    <property type="match status" value="1"/>
</dbReference>
<feature type="region of interest" description="Disordered" evidence="8">
    <location>
        <begin position="331"/>
        <end position="359"/>
    </location>
</feature>
<dbReference type="Proteomes" id="UP000182278">
    <property type="component" value="Unassembled WGS sequence"/>
</dbReference>
<evidence type="ECO:0000256" key="2">
    <source>
        <dbReference type="ARBA" id="ARBA00001911"/>
    </source>
</evidence>
<name>A0A1J4SJK3_9BACT</name>
<dbReference type="InterPro" id="IPR016040">
    <property type="entry name" value="NAD(P)-bd_dom"/>
</dbReference>
<evidence type="ECO:0000256" key="3">
    <source>
        <dbReference type="ARBA" id="ARBA00008178"/>
    </source>
</evidence>
<feature type="domain" description="NAD(P)-binding" evidence="9">
    <location>
        <begin position="4"/>
        <end position="318"/>
    </location>
</feature>
<dbReference type="AlphaFoldDB" id="A0A1J4SJK3"/>
<dbReference type="Gene3D" id="3.90.25.10">
    <property type="entry name" value="UDP-galactose 4-epimerase, domain 1"/>
    <property type="match status" value="1"/>
</dbReference>
<proteinExistence type="inferred from homology"/>
<gene>
    <name evidence="10" type="ORF">AUJ66_01375</name>
</gene>
<evidence type="ECO:0000256" key="6">
    <source>
        <dbReference type="ARBA" id="ARBA00023239"/>
    </source>
</evidence>
<evidence type="ECO:0000256" key="5">
    <source>
        <dbReference type="ARBA" id="ARBA00023027"/>
    </source>
</evidence>
<feature type="compositionally biased region" description="Basic and acidic residues" evidence="8">
    <location>
        <begin position="345"/>
        <end position="359"/>
    </location>
</feature>